<keyword evidence="3" id="KW-0378">Hydrolase</keyword>
<sequence length="222" mass="24714">MTDTHLFLFGGSPPMTELLANRFAETLRDKKGTIALLYIEREGSEEYLPKYSLTLRDYAPELEIFSLPIEASYTKEQLNQLRDSSGIIIGGGDTLAYYNYIVETEVAEVIQDQFQKGVPVAGFSAGALISPENCVISPKDNPKEITLYQRGLGLLMDGVLSAHYLKWKEQDQLKKVITHTDVGFGYGIADESGIYFENQKLTTIEGYVHIENNSTSGHPYSG</sequence>
<keyword evidence="2" id="KW-0645">Protease</keyword>
<reference evidence="5 6" key="1">
    <citation type="submission" date="2023-04" db="EMBL/GenBank/DDBJ databases">
        <title>Genome sequence of Halobacillus naozhouensis KACC 21980.</title>
        <authorList>
            <person name="Kim S."/>
            <person name="Heo J."/>
            <person name="Kwon S.-W."/>
        </authorList>
    </citation>
    <scope>NUCLEOTIDE SEQUENCE [LARGE SCALE GENOMIC DNA]</scope>
    <source>
        <strain evidence="5 6">KCTC 13234</strain>
    </source>
</reference>
<dbReference type="CDD" id="cd03129">
    <property type="entry name" value="GAT1_Peptidase_E_like"/>
    <property type="match status" value="1"/>
</dbReference>
<dbReference type="InterPro" id="IPR005320">
    <property type="entry name" value="Peptidase_S51"/>
</dbReference>
<evidence type="ECO:0000256" key="1">
    <source>
        <dbReference type="ARBA" id="ARBA00006534"/>
    </source>
</evidence>
<keyword evidence="6" id="KW-1185">Reference proteome</keyword>
<evidence type="ECO:0000256" key="4">
    <source>
        <dbReference type="ARBA" id="ARBA00022825"/>
    </source>
</evidence>
<dbReference type="RefSeq" id="WP_283076599.1">
    <property type="nucleotide sequence ID" value="NZ_CP121671.1"/>
</dbReference>
<evidence type="ECO:0000313" key="6">
    <source>
        <dbReference type="Proteomes" id="UP001221597"/>
    </source>
</evidence>
<protein>
    <submittedName>
        <fullName evidence="5">Type 1 glutamine amidotransferase-like domain-containing protein</fullName>
    </submittedName>
</protein>
<organism evidence="5 6">
    <name type="scientific">Halobacillus naozhouensis</name>
    <dbReference type="NCBI Taxonomy" id="554880"/>
    <lineage>
        <taxon>Bacteria</taxon>
        <taxon>Bacillati</taxon>
        <taxon>Bacillota</taxon>
        <taxon>Bacilli</taxon>
        <taxon>Bacillales</taxon>
        <taxon>Bacillaceae</taxon>
        <taxon>Halobacillus</taxon>
    </lineage>
</organism>
<name>A0ABY8IZI5_9BACI</name>
<evidence type="ECO:0000256" key="2">
    <source>
        <dbReference type="ARBA" id="ARBA00022670"/>
    </source>
</evidence>
<accession>A0ABY8IZI5</accession>
<proteinExistence type="inferred from homology"/>
<dbReference type="Pfam" id="PF03575">
    <property type="entry name" value="Peptidase_S51"/>
    <property type="match status" value="1"/>
</dbReference>
<evidence type="ECO:0000313" key="5">
    <source>
        <dbReference type="EMBL" id="WFT74603.1"/>
    </source>
</evidence>
<dbReference type="EMBL" id="CP121671">
    <property type="protein sequence ID" value="WFT74603.1"/>
    <property type="molecule type" value="Genomic_DNA"/>
</dbReference>
<comment type="similarity">
    <text evidence="1">Belongs to the peptidase S51 family.</text>
</comment>
<dbReference type="Proteomes" id="UP001221597">
    <property type="component" value="Chromosome"/>
</dbReference>
<dbReference type="InterPro" id="IPR029062">
    <property type="entry name" value="Class_I_gatase-like"/>
</dbReference>
<dbReference type="SUPFAM" id="SSF52317">
    <property type="entry name" value="Class I glutamine amidotransferase-like"/>
    <property type="match status" value="1"/>
</dbReference>
<dbReference type="Gene3D" id="3.40.50.880">
    <property type="match status" value="1"/>
</dbReference>
<evidence type="ECO:0000256" key="3">
    <source>
        <dbReference type="ARBA" id="ARBA00022801"/>
    </source>
</evidence>
<gene>
    <name evidence="5" type="ORF">P9989_19980</name>
</gene>
<keyword evidence="4" id="KW-0720">Serine protease</keyword>